<gene>
    <name evidence="2" type="ORF">SAMN05444004_1223</name>
</gene>
<evidence type="ECO:0000313" key="2">
    <source>
        <dbReference type="EMBL" id="SDZ56396.1"/>
    </source>
</evidence>
<dbReference type="Gene3D" id="1.10.287.470">
    <property type="entry name" value="Helix hairpin bin"/>
    <property type="match status" value="1"/>
</dbReference>
<dbReference type="PANTHER" id="PTHR30469">
    <property type="entry name" value="MULTIDRUG RESISTANCE PROTEIN MDTA"/>
    <property type="match status" value="1"/>
</dbReference>
<dbReference type="GO" id="GO:0015562">
    <property type="term" value="F:efflux transmembrane transporter activity"/>
    <property type="evidence" value="ECO:0007669"/>
    <property type="project" value="TreeGrafter"/>
</dbReference>
<dbReference type="Gene3D" id="2.40.50.100">
    <property type="match status" value="1"/>
</dbReference>
<accession>A0A1H3U1R5</accession>
<keyword evidence="3" id="KW-1185">Reference proteome</keyword>
<dbReference type="Gene3D" id="2.40.30.170">
    <property type="match status" value="1"/>
</dbReference>
<dbReference type="NCBIfam" id="TIGR01730">
    <property type="entry name" value="RND_mfp"/>
    <property type="match status" value="1"/>
</dbReference>
<dbReference type="STRING" id="1244108.SAMN05444004_1223"/>
<name>A0A1H3U1R5_9RHOB</name>
<evidence type="ECO:0000256" key="1">
    <source>
        <dbReference type="ARBA" id="ARBA00009477"/>
    </source>
</evidence>
<proteinExistence type="inferred from homology"/>
<sequence length="395" mass="41992">MPFPTGKTVHLICRRFVATTGRLALTAAITVFAGGMVVGGRSILADRAQSAPISMPAPASPVTVARIAMQGHHVAQRRFSGQFEARQRIGMAFERAGTLEAVLVREGDVVAEGEVVARLDMRLLRAERARLGAARAGMMAEAELARRTNARQAELRDRGFATEQRLDDTSLSLARFEAAIAGIDAARDAVDIEMSKAALIAPFAGTVEDRVLDVGAIAAAGSPVVDLIEAAPPRFRVSLDPRLAEALHEDVDAVIEVGGLRLPGRLSRLAPSLDPATRGRTAWFDVVTDLTLPDLTTGEIAFAQWIEGAGAWVPLSALSAGPQATWTLLTVEDGVVGVEAAEVLYIEGDRAFVRGTFRDGDAYLPSGTHRVVPGQTVDPAPATVADQPETIVWER</sequence>
<dbReference type="InterPro" id="IPR006143">
    <property type="entry name" value="RND_pump_MFP"/>
</dbReference>
<dbReference type="RefSeq" id="WP_170831498.1">
    <property type="nucleotide sequence ID" value="NZ_FNPX01000022.1"/>
</dbReference>
<dbReference type="GO" id="GO:1990281">
    <property type="term" value="C:efflux pump complex"/>
    <property type="evidence" value="ECO:0007669"/>
    <property type="project" value="TreeGrafter"/>
</dbReference>
<evidence type="ECO:0000313" key="3">
    <source>
        <dbReference type="Proteomes" id="UP000198914"/>
    </source>
</evidence>
<dbReference type="EMBL" id="FNPX01000022">
    <property type="protein sequence ID" value="SDZ56396.1"/>
    <property type="molecule type" value="Genomic_DNA"/>
</dbReference>
<protein>
    <submittedName>
        <fullName evidence="2">RND family efflux transporter, MFP subunit</fullName>
    </submittedName>
</protein>
<dbReference type="SUPFAM" id="SSF111369">
    <property type="entry name" value="HlyD-like secretion proteins"/>
    <property type="match status" value="1"/>
</dbReference>
<dbReference type="PANTHER" id="PTHR30469:SF11">
    <property type="entry name" value="BLL4320 PROTEIN"/>
    <property type="match status" value="1"/>
</dbReference>
<organism evidence="2 3">
    <name type="scientific">Jannaschia faecimaris</name>
    <dbReference type="NCBI Taxonomy" id="1244108"/>
    <lineage>
        <taxon>Bacteria</taxon>
        <taxon>Pseudomonadati</taxon>
        <taxon>Pseudomonadota</taxon>
        <taxon>Alphaproteobacteria</taxon>
        <taxon>Rhodobacterales</taxon>
        <taxon>Roseobacteraceae</taxon>
        <taxon>Jannaschia</taxon>
    </lineage>
</organism>
<dbReference type="Proteomes" id="UP000198914">
    <property type="component" value="Unassembled WGS sequence"/>
</dbReference>
<reference evidence="3" key="1">
    <citation type="submission" date="2016-10" db="EMBL/GenBank/DDBJ databases">
        <authorList>
            <person name="Varghese N."/>
            <person name="Submissions S."/>
        </authorList>
    </citation>
    <scope>NUCLEOTIDE SEQUENCE [LARGE SCALE GENOMIC DNA]</scope>
    <source>
        <strain evidence="3">DSM 100420</strain>
    </source>
</reference>
<comment type="similarity">
    <text evidence="1">Belongs to the membrane fusion protein (MFP) (TC 8.A.1) family.</text>
</comment>
<dbReference type="AlphaFoldDB" id="A0A1H3U1R5"/>